<dbReference type="EMBL" id="CP000431">
    <property type="protein sequence ID" value="ABG96087.1"/>
    <property type="molecule type" value="Genomic_DNA"/>
</dbReference>
<dbReference type="HOGENOM" id="CLU_2571562_0_0_11"/>
<proteinExistence type="predicted"/>
<sequence length="81" mass="8518">MRPIGGATYNSEERCGAERLRGFLVPARGEGGRTDGAASFVELPVPEFGDGGELGLLESRLRHGGFSSGGRGSRVTVRRGQ</sequence>
<evidence type="ECO:0000313" key="2">
    <source>
        <dbReference type="Proteomes" id="UP000008710"/>
    </source>
</evidence>
<organism evidence="1 2">
    <name type="scientific">Rhodococcus jostii (strain RHA1)</name>
    <dbReference type="NCBI Taxonomy" id="101510"/>
    <lineage>
        <taxon>Bacteria</taxon>
        <taxon>Bacillati</taxon>
        <taxon>Actinomycetota</taxon>
        <taxon>Actinomycetes</taxon>
        <taxon>Mycobacteriales</taxon>
        <taxon>Nocardiaceae</taxon>
        <taxon>Rhodococcus</taxon>
    </lineage>
</organism>
<dbReference type="KEGG" id="rha:RHA1_ro04296"/>
<evidence type="ECO:0000313" key="1">
    <source>
        <dbReference type="EMBL" id="ABG96087.1"/>
    </source>
</evidence>
<dbReference type="Proteomes" id="UP000008710">
    <property type="component" value="Chromosome"/>
</dbReference>
<gene>
    <name evidence="1" type="ordered locus">RHA1_ro04296</name>
</gene>
<protein>
    <submittedName>
        <fullName evidence="1">Uncharacterized protein</fullName>
    </submittedName>
</protein>
<reference evidence="2" key="1">
    <citation type="journal article" date="2006" name="Proc. Natl. Acad. Sci. U.S.A.">
        <title>The complete genome of Rhodococcus sp. RHA1 provides insights into a catabolic powerhouse.</title>
        <authorList>
            <person name="McLeod M.P."/>
            <person name="Warren R.L."/>
            <person name="Hsiao W.W.L."/>
            <person name="Araki N."/>
            <person name="Myhre M."/>
            <person name="Fernandes C."/>
            <person name="Miyazawa D."/>
            <person name="Wong W."/>
            <person name="Lillquist A.L."/>
            <person name="Wang D."/>
            <person name="Dosanjh M."/>
            <person name="Hara H."/>
            <person name="Petrescu A."/>
            <person name="Morin R.D."/>
            <person name="Yang G."/>
            <person name="Stott J.M."/>
            <person name="Schein J.E."/>
            <person name="Shin H."/>
            <person name="Smailus D."/>
            <person name="Siddiqui A.S."/>
            <person name="Marra M.A."/>
            <person name="Jones S.J.M."/>
            <person name="Holt R."/>
            <person name="Brinkman F.S.L."/>
            <person name="Miyauchi K."/>
            <person name="Fukuda M."/>
            <person name="Davies J.E."/>
            <person name="Mohn W.W."/>
            <person name="Eltis L.D."/>
        </authorList>
    </citation>
    <scope>NUCLEOTIDE SEQUENCE [LARGE SCALE GENOMIC DNA]</scope>
    <source>
        <strain evidence="2">RHA1</strain>
    </source>
</reference>
<dbReference type="AlphaFoldDB" id="Q0S8P9"/>
<accession>Q0S8P9</accession>
<name>Q0S8P9_RHOJR</name>